<proteinExistence type="predicted"/>
<dbReference type="Proteomes" id="UP000077154">
    <property type="component" value="Unassembled WGS sequence"/>
</dbReference>
<evidence type="ECO:0000313" key="2">
    <source>
        <dbReference type="EMBL" id="OAF61653.1"/>
    </source>
</evidence>
<accession>A0A177AK36</accession>
<feature type="compositionally biased region" description="Low complexity" evidence="1">
    <location>
        <begin position="74"/>
        <end position="84"/>
    </location>
</feature>
<name>A0A177AK36_9PEZI</name>
<gene>
    <name evidence="2" type="ORF">VC83_01848</name>
</gene>
<sequence length="377" mass="38848">MTGSQPSLFIAPGDDEPAGASEAPDSRAAPDLGAVKTPSGWVAFCSPSRSAELPAPVSPSPGLRISFRLPPAPGASASSSAGVAAVPPVAAPLAGASAPGAPLAPSASAVAAAAAPVLPVDTPRSPLVEESEEEEEEEESEKEEEPVRRSSQKRKAVRPPTASDDDDDDDDDDDGVDDHVSLLRVCCLRCAKYLAVKPEFSCVFPATHTKCTRCTRLKDKCVPVPDSVVASVSALLALQRDFDVAKGAVATALRSQVVAAARALPVEVRVAASLQVPAGEVNAAILRGQAEMLAVLCRIDATSVAPTAQVGRGRGKVGQGDSDLLGGHVPAPVSPSPLGLPCGVGNDHRTQECGHGERKYSYYRPEGRIKLRPEGES</sequence>
<reference evidence="2" key="1">
    <citation type="submission" date="2016-03" db="EMBL/GenBank/DDBJ databases">
        <title>Updated assembly of Pseudogymnoascus destructans, the fungus causing white-nose syndrome of bats.</title>
        <authorList>
            <person name="Palmer J.M."/>
            <person name="Drees K.P."/>
            <person name="Foster J.T."/>
            <person name="Lindner D.L."/>
        </authorList>
    </citation>
    <scope>NUCLEOTIDE SEQUENCE [LARGE SCALE GENOMIC DNA]</scope>
    <source>
        <strain evidence="2">20631-21</strain>
    </source>
</reference>
<evidence type="ECO:0000256" key="1">
    <source>
        <dbReference type="SAM" id="MobiDB-lite"/>
    </source>
</evidence>
<organism evidence="2">
    <name type="scientific">Pseudogymnoascus destructans</name>
    <dbReference type="NCBI Taxonomy" id="655981"/>
    <lineage>
        <taxon>Eukaryota</taxon>
        <taxon>Fungi</taxon>
        <taxon>Dikarya</taxon>
        <taxon>Ascomycota</taxon>
        <taxon>Pezizomycotina</taxon>
        <taxon>Leotiomycetes</taxon>
        <taxon>Thelebolales</taxon>
        <taxon>Thelebolaceae</taxon>
        <taxon>Pseudogymnoascus</taxon>
    </lineage>
</organism>
<feature type="compositionally biased region" description="Acidic residues" evidence="1">
    <location>
        <begin position="163"/>
        <end position="173"/>
    </location>
</feature>
<protein>
    <submittedName>
        <fullName evidence="2">Uncharacterized protein</fullName>
    </submittedName>
</protein>
<feature type="compositionally biased region" description="Acidic residues" evidence="1">
    <location>
        <begin position="129"/>
        <end position="144"/>
    </location>
</feature>
<feature type="region of interest" description="Disordered" evidence="1">
    <location>
        <begin position="121"/>
        <end position="173"/>
    </location>
</feature>
<dbReference type="RefSeq" id="XP_024326927.1">
    <property type="nucleotide sequence ID" value="XM_024465520.1"/>
</dbReference>
<dbReference type="GeneID" id="36284935"/>
<feature type="region of interest" description="Disordered" evidence="1">
    <location>
        <begin position="49"/>
        <end position="84"/>
    </location>
</feature>
<dbReference type="EMBL" id="KV441389">
    <property type="protein sequence ID" value="OAF61653.1"/>
    <property type="molecule type" value="Genomic_DNA"/>
</dbReference>
<dbReference type="VEuPathDB" id="FungiDB:GMDG_03784"/>
<dbReference type="AlphaFoldDB" id="A0A177AK36"/>
<feature type="region of interest" description="Disordered" evidence="1">
    <location>
        <begin position="1"/>
        <end position="34"/>
    </location>
</feature>
<dbReference type="OrthoDB" id="3439230at2759"/>